<feature type="transmembrane region" description="Helical" evidence="1">
    <location>
        <begin position="146"/>
        <end position="168"/>
    </location>
</feature>
<proteinExistence type="predicted"/>
<dbReference type="Pfam" id="PF01569">
    <property type="entry name" value="PAP2"/>
    <property type="match status" value="1"/>
</dbReference>
<evidence type="ECO:0000313" key="3">
    <source>
        <dbReference type="EMBL" id="MXR36903.1"/>
    </source>
</evidence>
<feature type="domain" description="Phosphatidic acid phosphatase type 2/haloperoxidase" evidence="2">
    <location>
        <begin position="81"/>
        <end position="189"/>
    </location>
</feature>
<keyword evidence="1" id="KW-1133">Transmembrane helix</keyword>
<dbReference type="InterPro" id="IPR000326">
    <property type="entry name" value="PAP2/HPO"/>
</dbReference>
<organism evidence="3 4">
    <name type="scientific">Craterilacuibacter sinensis</name>
    <dbReference type="NCBI Taxonomy" id="2686017"/>
    <lineage>
        <taxon>Bacteria</taxon>
        <taxon>Pseudomonadati</taxon>
        <taxon>Pseudomonadota</taxon>
        <taxon>Betaproteobacteria</taxon>
        <taxon>Neisseriales</taxon>
        <taxon>Neisseriaceae</taxon>
        <taxon>Craterilacuibacter</taxon>
    </lineage>
</organism>
<dbReference type="AlphaFoldDB" id="A0A845BWL9"/>
<dbReference type="EMBL" id="WSSB01000006">
    <property type="protein sequence ID" value="MXR36903.1"/>
    <property type="molecule type" value="Genomic_DNA"/>
</dbReference>
<feature type="transmembrane region" description="Helical" evidence="1">
    <location>
        <begin position="49"/>
        <end position="73"/>
    </location>
</feature>
<reference evidence="3 4" key="1">
    <citation type="submission" date="2019-12" db="EMBL/GenBank/DDBJ databases">
        <title>Neisseriaceae gen. nov. sp. Genome sequencing and assembly.</title>
        <authorList>
            <person name="Liu Z."/>
            <person name="Li A."/>
        </authorList>
    </citation>
    <scope>NUCLEOTIDE SEQUENCE [LARGE SCALE GENOMIC DNA]</scope>
    <source>
        <strain evidence="3 4">B2N2-7</strain>
    </source>
</reference>
<evidence type="ECO:0000313" key="4">
    <source>
        <dbReference type="Proteomes" id="UP000467214"/>
    </source>
</evidence>
<keyword evidence="4" id="KW-1185">Reference proteome</keyword>
<keyword evidence="1" id="KW-0812">Transmembrane</keyword>
<comment type="caution">
    <text evidence="3">The sequence shown here is derived from an EMBL/GenBank/DDBJ whole genome shotgun (WGS) entry which is preliminary data.</text>
</comment>
<dbReference type="Gene3D" id="1.20.144.10">
    <property type="entry name" value="Phosphatidic acid phosphatase type 2/haloperoxidase"/>
    <property type="match status" value="1"/>
</dbReference>
<protein>
    <submittedName>
        <fullName evidence="3">Phosphatase PAP2 family protein</fullName>
    </submittedName>
</protein>
<gene>
    <name evidence="3" type="ORF">GQF02_07950</name>
</gene>
<name>A0A845BWL9_9NEIS</name>
<dbReference type="PANTHER" id="PTHR14969:SF13">
    <property type="entry name" value="AT30094P"/>
    <property type="match status" value="1"/>
</dbReference>
<evidence type="ECO:0000259" key="2">
    <source>
        <dbReference type="SMART" id="SM00014"/>
    </source>
</evidence>
<dbReference type="RefSeq" id="WP_160796208.1">
    <property type="nucleotide sequence ID" value="NZ_WSSB01000006.1"/>
</dbReference>
<dbReference type="Proteomes" id="UP000467214">
    <property type="component" value="Unassembled WGS sequence"/>
</dbReference>
<dbReference type="PANTHER" id="PTHR14969">
    <property type="entry name" value="SPHINGOSINE-1-PHOSPHATE PHOSPHOHYDROLASE"/>
    <property type="match status" value="1"/>
</dbReference>
<evidence type="ECO:0000256" key="1">
    <source>
        <dbReference type="SAM" id="Phobius"/>
    </source>
</evidence>
<accession>A0A845BWL9</accession>
<feature type="transmembrane region" description="Helical" evidence="1">
    <location>
        <begin position="174"/>
        <end position="193"/>
    </location>
</feature>
<feature type="transmembrane region" description="Helical" evidence="1">
    <location>
        <begin position="80"/>
        <end position="101"/>
    </location>
</feature>
<dbReference type="SMART" id="SM00014">
    <property type="entry name" value="acidPPc"/>
    <property type="match status" value="1"/>
</dbReference>
<sequence>MPLPPIGSWLCWLAMLALVTTLGLASRGAYSDTAILALLAQQRTPALDLFWRGITHLGSLWLLLPASGLLLALPATRTTGTLTLASLVGASLWCNALKWLFDRPRPPFAIIDPMPVGASFPSAHSAQIFAFVLALLWSTRHHPASPLLAIALLAMASLVAVSRLYLQVHYPSDVLAGSLLALLWCAGLIHWIGKTI</sequence>
<dbReference type="SUPFAM" id="SSF48317">
    <property type="entry name" value="Acid phosphatase/Vanadium-dependent haloperoxidase"/>
    <property type="match status" value="1"/>
</dbReference>
<feature type="transmembrane region" description="Helical" evidence="1">
    <location>
        <begin position="121"/>
        <end position="139"/>
    </location>
</feature>
<keyword evidence="1" id="KW-0472">Membrane</keyword>
<dbReference type="InterPro" id="IPR036938">
    <property type="entry name" value="PAP2/HPO_sf"/>
</dbReference>